<evidence type="ECO:0000313" key="5">
    <source>
        <dbReference type="EMBL" id="MDC4183285.1"/>
    </source>
</evidence>
<dbReference type="SUPFAM" id="SSF52540">
    <property type="entry name" value="P-loop containing nucleoside triphosphate hydrolases"/>
    <property type="match status" value="1"/>
</dbReference>
<proteinExistence type="predicted"/>
<dbReference type="Gene3D" id="3.40.50.300">
    <property type="entry name" value="P-loop containing nucleotide triphosphate hydrolases"/>
    <property type="match status" value="1"/>
</dbReference>
<dbReference type="GO" id="GO:0004140">
    <property type="term" value="F:dephospho-CoA kinase activity"/>
    <property type="evidence" value="ECO:0007669"/>
    <property type="project" value="UniProtKB-UniRule"/>
</dbReference>
<dbReference type="PROSITE" id="PS51219">
    <property type="entry name" value="DPCK"/>
    <property type="match status" value="1"/>
</dbReference>
<dbReference type="Proteomes" id="UP001216384">
    <property type="component" value="Unassembled WGS sequence"/>
</dbReference>
<accession>A0AAW6HNE6</accession>
<dbReference type="Pfam" id="PF01121">
    <property type="entry name" value="CoaE"/>
    <property type="match status" value="1"/>
</dbReference>
<reference evidence="5 7" key="1">
    <citation type="submission" date="2021-11" db="EMBL/GenBank/DDBJ databases">
        <title>Description of Mycoplasma bradburyaesp. nov.from sea birds: a tribute to a great mycoplasmologist.</title>
        <authorList>
            <person name="Ramirez A.S."/>
            <person name="Poveda C."/>
            <person name="Suarez-Perez A."/>
            <person name="Rosales R.S."/>
            <person name="Dijkman R."/>
            <person name="Feberwee A."/>
            <person name="Spergser J."/>
            <person name="Szostak M.P."/>
            <person name="Ressel L."/>
            <person name="Calabuig P."/>
            <person name="Catania S."/>
            <person name="Gobbo F."/>
            <person name="Timofte D."/>
            <person name="Poveda J.B."/>
        </authorList>
    </citation>
    <scope>NUCLEOTIDE SEQUENCE</scope>
    <source>
        <strain evidence="4 7">T158</strain>
        <strain evidence="5">T264</strain>
    </source>
</reference>
<evidence type="ECO:0000313" key="6">
    <source>
        <dbReference type="Proteomes" id="UP001216384"/>
    </source>
</evidence>
<dbReference type="Proteomes" id="UP001220940">
    <property type="component" value="Unassembled WGS sequence"/>
</dbReference>
<dbReference type="AlphaFoldDB" id="A0AAW6HNE6"/>
<name>A0AAW6HNE6_9MOLU</name>
<evidence type="ECO:0000256" key="3">
    <source>
        <dbReference type="NCBIfam" id="TIGR00152"/>
    </source>
</evidence>
<dbReference type="EC" id="2.7.1.24" evidence="3"/>
<keyword evidence="2" id="KW-0067">ATP-binding</keyword>
<dbReference type="GO" id="GO:0015937">
    <property type="term" value="P:coenzyme A biosynthetic process"/>
    <property type="evidence" value="ECO:0007669"/>
    <property type="project" value="UniProtKB-UniRule"/>
</dbReference>
<dbReference type="NCBIfam" id="TIGR00152">
    <property type="entry name" value="dephospho-CoA kinase"/>
    <property type="match status" value="1"/>
</dbReference>
<evidence type="ECO:0000256" key="1">
    <source>
        <dbReference type="ARBA" id="ARBA00022741"/>
    </source>
</evidence>
<evidence type="ECO:0000313" key="4">
    <source>
        <dbReference type="EMBL" id="MDC4181910.1"/>
    </source>
</evidence>
<keyword evidence="7" id="KW-1185">Reference proteome</keyword>
<keyword evidence="1" id="KW-0547">Nucleotide-binding</keyword>
<dbReference type="CDD" id="cd02022">
    <property type="entry name" value="DPCK"/>
    <property type="match status" value="1"/>
</dbReference>
<keyword evidence="5" id="KW-0808">Transferase</keyword>
<evidence type="ECO:0000313" key="7">
    <source>
        <dbReference type="Proteomes" id="UP001220940"/>
    </source>
</evidence>
<dbReference type="EMBL" id="JAJHZP010000013">
    <property type="protein sequence ID" value="MDC4183285.1"/>
    <property type="molecule type" value="Genomic_DNA"/>
</dbReference>
<gene>
    <name evidence="5" type="primary">coaE</name>
    <name evidence="4" type="ORF">LNO68_01745</name>
    <name evidence="5" type="ORF">LNO71_01320</name>
</gene>
<dbReference type="InterPro" id="IPR001977">
    <property type="entry name" value="Depp_CoAkinase"/>
</dbReference>
<dbReference type="GO" id="GO:0005524">
    <property type="term" value="F:ATP binding"/>
    <property type="evidence" value="ECO:0007669"/>
    <property type="project" value="UniProtKB-KW"/>
</dbReference>
<organism evidence="5 6">
    <name type="scientific">Mycoplasma bradburyae</name>
    <dbReference type="NCBI Taxonomy" id="2963128"/>
    <lineage>
        <taxon>Bacteria</taxon>
        <taxon>Bacillati</taxon>
        <taxon>Mycoplasmatota</taxon>
        <taxon>Mollicutes</taxon>
        <taxon>Mycoplasmataceae</taxon>
        <taxon>Mycoplasma</taxon>
    </lineage>
</organism>
<comment type="caution">
    <text evidence="5">The sequence shown here is derived from an EMBL/GenBank/DDBJ whole genome shotgun (WGS) entry which is preliminary data.</text>
</comment>
<dbReference type="RefSeq" id="WP_255034871.1">
    <property type="nucleotide sequence ID" value="NZ_CP101414.1"/>
</dbReference>
<protein>
    <recommendedName>
        <fullName evidence="3">Dephospho-CoA kinase</fullName>
        <ecNumber evidence="3">2.7.1.24</ecNumber>
    </recommendedName>
</protein>
<dbReference type="GO" id="GO:0005737">
    <property type="term" value="C:cytoplasm"/>
    <property type="evidence" value="ECO:0007669"/>
    <property type="project" value="UniProtKB-UniRule"/>
</dbReference>
<evidence type="ECO:0000256" key="2">
    <source>
        <dbReference type="ARBA" id="ARBA00022840"/>
    </source>
</evidence>
<dbReference type="EMBL" id="JAJHZM010000011">
    <property type="protein sequence ID" value="MDC4181910.1"/>
    <property type="molecule type" value="Genomic_DNA"/>
</dbReference>
<keyword evidence="5" id="KW-0418">Kinase</keyword>
<sequence>MKNAKNKILICLSGKASCGKSMLIDLLNKDGYQTIKLDNLIHEYYEKGKSGYQFVLDNFGSDYIDNEKVNRKKLGDLVFNNPNKLKLLNDFAEKIVKYHLKNIDNQGIIIVEGAAIYNNQERYLDIFDYFVLIQRDQNLIEDSIRAKFAYLKDFNLKKWNPIKENKNFKFDICIQNNSDIMNAYNELKNFLKKINS</sequence>
<dbReference type="InterPro" id="IPR027417">
    <property type="entry name" value="P-loop_NTPase"/>
</dbReference>